<reference evidence="4" key="1">
    <citation type="journal article" date="2019" name="Int. J. Syst. Evol. Microbiol.">
        <title>The Global Catalogue of Microorganisms (GCM) 10K type strain sequencing project: providing services to taxonomists for standard genome sequencing and annotation.</title>
        <authorList>
            <consortium name="The Broad Institute Genomics Platform"/>
            <consortium name="The Broad Institute Genome Sequencing Center for Infectious Disease"/>
            <person name="Wu L."/>
            <person name="Ma J."/>
        </authorList>
    </citation>
    <scope>NUCLEOTIDE SEQUENCE [LARGE SCALE GENOMIC DNA]</scope>
    <source>
        <strain evidence="4">JCM 18410</strain>
    </source>
</reference>
<feature type="chain" id="PRO_5047049925" description="Lipoprotein" evidence="2">
    <location>
        <begin position="26"/>
        <end position="191"/>
    </location>
</feature>
<organism evidence="3 4">
    <name type="scientific">Streptomyces similanensis</name>
    <dbReference type="NCBI Taxonomy" id="1274988"/>
    <lineage>
        <taxon>Bacteria</taxon>
        <taxon>Bacillati</taxon>
        <taxon>Actinomycetota</taxon>
        <taxon>Actinomycetes</taxon>
        <taxon>Kitasatosporales</taxon>
        <taxon>Streptomycetaceae</taxon>
        <taxon>Streptomyces</taxon>
    </lineage>
</organism>
<dbReference type="Proteomes" id="UP001500124">
    <property type="component" value="Unassembled WGS sequence"/>
</dbReference>
<feature type="region of interest" description="Disordered" evidence="1">
    <location>
        <begin position="31"/>
        <end position="83"/>
    </location>
</feature>
<accession>A0ABP9KND0</accession>
<protein>
    <recommendedName>
        <fullName evidence="5">Lipoprotein</fullName>
    </recommendedName>
</protein>
<evidence type="ECO:0000313" key="4">
    <source>
        <dbReference type="Proteomes" id="UP001500124"/>
    </source>
</evidence>
<evidence type="ECO:0000256" key="1">
    <source>
        <dbReference type="SAM" id="MobiDB-lite"/>
    </source>
</evidence>
<dbReference type="PROSITE" id="PS51257">
    <property type="entry name" value="PROKAR_LIPOPROTEIN"/>
    <property type="match status" value="1"/>
</dbReference>
<feature type="signal peptide" evidence="2">
    <location>
        <begin position="1"/>
        <end position="25"/>
    </location>
</feature>
<dbReference type="EMBL" id="BAABKC010000049">
    <property type="protein sequence ID" value="GAA5059640.1"/>
    <property type="molecule type" value="Genomic_DNA"/>
</dbReference>
<evidence type="ECO:0000313" key="3">
    <source>
        <dbReference type="EMBL" id="GAA5059640.1"/>
    </source>
</evidence>
<sequence>MTKPRRTRAAAGALPAAVAVLAVLAAGCGTQSSDDDAGGAAGSARTSAAAPSGPADVPCPGESPTPTPTATGSGELPPDHYAENHGFRVPIPLHGRARCAGLAAAARIEKALRPLSERRDFDPEHTREALTALGYPAGKVESSANGDQAVSFLIDASTMCLEGSLNRVAAETDAFGGYPDGTGCEPPRGGH</sequence>
<name>A0ABP9KND0_9ACTN</name>
<dbReference type="RefSeq" id="WP_345669214.1">
    <property type="nucleotide sequence ID" value="NZ_BAABKC010000049.1"/>
</dbReference>
<keyword evidence="2" id="KW-0732">Signal</keyword>
<proteinExistence type="predicted"/>
<gene>
    <name evidence="3" type="ORF">GCM10023336_35600</name>
</gene>
<feature type="compositionally biased region" description="Low complexity" evidence="1">
    <location>
        <begin position="42"/>
        <end position="60"/>
    </location>
</feature>
<keyword evidence="4" id="KW-1185">Reference proteome</keyword>
<evidence type="ECO:0000256" key="2">
    <source>
        <dbReference type="SAM" id="SignalP"/>
    </source>
</evidence>
<evidence type="ECO:0008006" key="5">
    <source>
        <dbReference type="Google" id="ProtNLM"/>
    </source>
</evidence>
<comment type="caution">
    <text evidence="3">The sequence shown here is derived from an EMBL/GenBank/DDBJ whole genome shotgun (WGS) entry which is preliminary data.</text>
</comment>